<feature type="region of interest" description="Disordered" evidence="1">
    <location>
        <begin position="41"/>
        <end position="75"/>
    </location>
</feature>
<evidence type="ECO:0000256" key="1">
    <source>
        <dbReference type="SAM" id="MobiDB-lite"/>
    </source>
</evidence>
<dbReference type="EMBL" id="JAJOZR010000025">
    <property type="protein sequence ID" value="MCD7111895.1"/>
    <property type="molecule type" value="Genomic_DNA"/>
</dbReference>
<dbReference type="Proteomes" id="UP001139089">
    <property type="component" value="Unassembled WGS sequence"/>
</dbReference>
<evidence type="ECO:0008006" key="4">
    <source>
        <dbReference type="Google" id="ProtNLM"/>
    </source>
</evidence>
<protein>
    <recommendedName>
        <fullName evidence="4">Ribbon-helix-helix CopG family protein</fullName>
    </recommendedName>
</protein>
<keyword evidence="3" id="KW-1185">Reference proteome</keyword>
<evidence type="ECO:0000313" key="3">
    <source>
        <dbReference type="Proteomes" id="UP001139089"/>
    </source>
</evidence>
<reference evidence="2" key="1">
    <citation type="submission" date="2021-12" db="EMBL/GenBank/DDBJ databases">
        <authorList>
            <person name="Li Y."/>
        </authorList>
    </citation>
    <scope>NUCLEOTIDE SEQUENCE</scope>
    <source>
        <strain evidence="2">DKSPLA3</strain>
    </source>
</reference>
<gene>
    <name evidence="2" type="ORF">LRX75_22980</name>
</gene>
<comment type="caution">
    <text evidence="2">The sequence shown here is derived from an EMBL/GenBank/DDBJ whole genome shotgun (WGS) entry which is preliminary data.</text>
</comment>
<organism evidence="2 3">
    <name type="scientific">Rhizobium quercicola</name>
    <dbReference type="NCBI Taxonomy" id="2901226"/>
    <lineage>
        <taxon>Bacteria</taxon>
        <taxon>Pseudomonadati</taxon>
        <taxon>Pseudomonadota</taxon>
        <taxon>Alphaproteobacteria</taxon>
        <taxon>Hyphomicrobiales</taxon>
        <taxon>Rhizobiaceae</taxon>
        <taxon>Rhizobium/Agrobacterium group</taxon>
        <taxon>Rhizobium</taxon>
    </lineage>
</organism>
<dbReference type="RefSeq" id="WP_231816902.1">
    <property type="nucleotide sequence ID" value="NZ_JAJOZR010000025.1"/>
</dbReference>
<sequence>MTTLPDDLETALAAHARQQNISPDEAVRRILREWMRTHGFLAEDEHGETPPAPVPAKPDPEYVQYPGYFKGEGSL</sequence>
<dbReference type="CDD" id="cd21631">
    <property type="entry name" value="RHH_CopG_NikR-like"/>
    <property type="match status" value="1"/>
</dbReference>
<dbReference type="AlphaFoldDB" id="A0A9X1T3K2"/>
<evidence type="ECO:0000313" key="2">
    <source>
        <dbReference type="EMBL" id="MCD7111895.1"/>
    </source>
</evidence>
<proteinExistence type="predicted"/>
<name>A0A9X1T3K2_9HYPH</name>
<accession>A0A9X1T3K2</accession>